<feature type="domain" description="Kazal-like" evidence="1">
    <location>
        <begin position="132"/>
        <end position="155"/>
    </location>
</feature>
<dbReference type="RefSeq" id="WP_214434240.1">
    <property type="nucleotide sequence ID" value="NZ_CAWPUQ010000055.1"/>
</dbReference>
<name>A0A8J7IAS2_9NOST</name>
<dbReference type="PROSITE" id="PS00282">
    <property type="entry name" value="KAZAL_1"/>
    <property type="match status" value="1"/>
</dbReference>
<evidence type="ECO:0000313" key="2">
    <source>
        <dbReference type="EMBL" id="MBH8575457.1"/>
    </source>
</evidence>
<dbReference type="Proteomes" id="UP000662314">
    <property type="component" value="Unassembled WGS sequence"/>
</dbReference>
<evidence type="ECO:0000259" key="1">
    <source>
        <dbReference type="PROSITE" id="PS00282"/>
    </source>
</evidence>
<protein>
    <recommendedName>
        <fullName evidence="1">Kazal-like domain-containing protein</fullName>
    </recommendedName>
</protein>
<sequence>MSYCNPSDKPKVLFKFGTGQEQKYESNVSPIDVVTEQASTSGFTYTYTDPNLPGTRTATGTSYSTSFLDYCEQGQTAIKIFNGTEQVFYSCFLPGSLQAVPLASKCKLNVTHNEKVIFTIEGDCPIRYKVACGDCPEGYCKCKQNKYPGYCCLPCGETKEKINNLTSKVKQHG</sequence>
<accession>A0A8J7IAS2</accession>
<proteinExistence type="predicted"/>
<dbReference type="EMBL" id="JAECZA010000148">
    <property type="protein sequence ID" value="MBH8575457.1"/>
    <property type="molecule type" value="Genomic_DNA"/>
</dbReference>
<evidence type="ECO:0000313" key="3">
    <source>
        <dbReference type="Proteomes" id="UP000662314"/>
    </source>
</evidence>
<gene>
    <name evidence="2" type="ORF">I8752_21080</name>
</gene>
<dbReference type="AlphaFoldDB" id="A0A8J7IAS2"/>
<keyword evidence="3" id="KW-1185">Reference proteome</keyword>
<organism evidence="2 3">
    <name type="scientific">Dendronalium phyllosphericum CENA369</name>
    <dbReference type="NCBI Taxonomy" id="1725256"/>
    <lineage>
        <taxon>Bacteria</taxon>
        <taxon>Bacillati</taxon>
        <taxon>Cyanobacteriota</taxon>
        <taxon>Cyanophyceae</taxon>
        <taxon>Nostocales</taxon>
        <taxon>Nostocaceae</taxon>
        <taxon>Dendronalium</taxon>
        <taxon>Dendronalium phyllosphericum</taxon>
    </lineage>
</organism>
<comment type="caution">
    <text evidence="2">The sequence shown here is derived from an EMBL/GenBank/DDBJ whole genome shotgun (WGS) entry which is preliminary data.</text>
</comment>
<dbReference type="InterPro" id="IPR002350">
    <property type="entry name" value="Kazal_dom"/>
</dbReference>
<reference evidence="2 3" key="1">
    <citation type="journal article" date="2021" name="Int. J. Syst. Evol. Microbiol.">
        <title>Amazonocrinis nigriterrae gen. nov., sp. nov., Atlanticothrix silvestris gen. nov., sp. nov. and Dendronalium phyllosphericum gen. nov., sp. nov., nostocacean cyanobacteria from Brazilian environments.</title>
        <authorList>
            <person name="Alvarenga D.O."/>
            <person name="Andreote A.P.D."/>
            <person name="Branco L.H.Z."/>
            <person name="Delbaje E."/>
            <person name="Cruz R.B."/>
            <person name="Varani A.M."/>
            <person name="Fiore M.F."/>
        </authorList>
    </citation>
    <scope>NUCLEOTIDE SEQUENCE [LARGE SCALE GENOMIC DNA]</scope>
    <source>
        <strain evidence="2 3">CENA369</strain>
    </source>
</reference>